<comment type="caution">
    <text evidence="13">The sequence shown here is derived from an EMBL/GenBank/DDBJ whole genome shotgun (WGS) entry which is preliminary data.</text>
</comment>
<evidence type="ECO:0000256" key="6">
    <source>
        <dbReference type="ARBA" id="ARBA00022989"/>
    </source>
</evidence>
<feature type="domain" description="Protein translocase subunit SecDF P1" evidence="11">
    <location>
        <begin position="164"/>
        <end position="221"/>
    </location>
</feature>
<keyword evidence="8 9" id="KW-0472">Membrane</keyword>
<keyword evidence="14" id="KW-1185">Reference proteome</keyword>
<keyword evidence="6 9" id="KW-1133">Transmembrane helix</keyword>
<dbReference type="Pfam" id="PF22599">
    <property type="entry name" value="SecDF_P1_head"/>
    <property type="match status" value="1"/>
</dbReference>
<dbReference type="InterPro" id="IPR022646">
    <property type="entry name" value="SecD/SecF_CS"/>
</dbReference>
<sequence length="537" mass="57570">MLRFAPWKLALIGLICLLGLVFAAPNLLTREEVAELPSWLPNQQINLGLDLRGGSYLLLEVDTDAVVEERLQNLLESARTTLREDRIGYTQLAVEGGQVVIRLRNPEQMQVAFEKLEALAEPVSSSLLGGGASDITVDANEADGVVRIGLTEESIQGRVQRAVGQSIEIVRRRLDETGVVEPTIQRQGADRVLVQLPGIDNPERIKDLLGKTAKMTFHLVRGIVSSEDDRAPPGTMIVPSAYQLDATGQPLRYIVSRKVEVSGENLSNATAGTDQRSGGPAVFFNFDTAGTRKFARVTQDNVGRPFAIILDDEVITAPNIREPILGGSGQISGGFTFQEASDLAVLLRAGALPAPLEVVEERTVGPDLGADAIAAGEFATLIGGVAVIVYMVVMYGLFGVFSALALIVNLILIIGALSLMQATLTLPGIAGILLTIGMAVDSAVLIFERVREEARLGKAPISAMDAGFSRAFGTIMDSQITTLLAMLLLFAFGSGPVRGFSVTISIGIVTSLFTSIWLLRLFMVTWLRSRRPTALPV</sequence>
<comment type="subcellular location">
    <subcellularLocation>
        <location evidence="1 9">Cell membrane</location>
        <topology evidence="1 9">Multi-pass membrane protein</topology>
    </subcellularLocation>
</comment>
<dbReference type="InterPro" id="IPR048631">
    <property type="entry name" value="SecD_1st"/>
</dbReference>
<dbReference type="InterPro" id="IPR022813">
    <property type="entry name" value="SecD/SecF_arch_bac"/>
</dbReference>
<dbReference type="Pfam" id="PF02355">
    <property type="entry name" value="SecD_SecF_C"/>
    <property type="match status" value="1"/>
</dbReference>
<dbReference type="InterPro" id="IPR054384">
    <property type="entry name" value="SecDF_P1_head"/>
</dbReference>
<feature type="transmembrane region" description="Helical" evidence="9">
    <location>
        <begin position="372"/>
        <end position="393"/>
    </location>
</feature>
<feature type="domain" description="Protein export membrane protein SecD/SecF C-terminal" evidence="10">
    <location>
        <begin position="357"/>
        <end position="524"/>
    </location>
</feature>
<comment type="subunit">
    <text evidence="9">Forms a complex with SecF. Part of the essential Sec protein translocation apparatus which comprises SecA, SecYEG and auxiliary proteins SecDF-YajC and YidC.</text>
</comment>
<gene>
    <name evidence="9 13" type="primary">secD</name>
    <name evidence="13" type="ORF">ACFOGJ_05515</name>
</gene>
<dbReference type="EMBL" id="JBHRTR010000015">
    <property type="protein sequence ID" value="MFC3226679.1"/>
    <property type="molecule type" value="Genomic_DNA"/>
</dbReference>
<evidence type="ECO:0000313" key="14">
    <source>
        <dbReference type="Proteomes" id="UP001595528"/>
    </source>
</evidence>
<dbReference type="NCBIfam" id="TIGR00916">
    <property type="entry name" value="2A0604s01"/>
    <property type="match status" value="1"/>
</dbReference>
<feature type="transmembrane region" description="Helical" evidence="9">
    <location>
        <begin position="400"/>
        <end position="420"/>
    </location>
</feature>
<keyword evidence="5 9" id="KW-0653">Protein transport</keyword>
<accession>A0ABV7KWZ0</accession>
<evidence type="ECO:0000259" key="10">
    <source>
        <dbReference type="Pfam" id="PF02355"/>
    </source>
</evidence>
<evidence type="ECO:0000256" key="3">
    <source>
        <dbReference type="ARBA" id="ARBA00022475"/>
    </source>
</evidence>
<dbReference type="Gene3D" id="3.30.1360.200">
    <property type="match status" value="1"/>
</dbReference>
<keyword evidence="7 9" id="KW-0811">Translocation</keyword>
<organism evidence="13 14">
    <name type="scientific">Marinibaculum pumilum</name>
    <dbReference type="NCBI Taxonomy" id="1766165"/>
    <lineage>
        <taxon>Bacteria</taxon>
        <taxon>Pseudomonadati</taxon>
        <taxon>Pseudomonadota</taxon>
        <taxon>Alphaproteobacteria</taxon>
        <taxon>Rhodospirillales</taxon>
        <taxon>Rhodospirillaceae</taxon>
        <taxon>Marinibaculum</taxon>
    </lineage>
</organism>
<comment type="similarity">
    <text evidence="9">Belongs to the SecD/SecF family. SecD subfamily.</text>
</comment>
<dbReference type="Gene3D" id="1.20.1640.10">
    <property type="entry name" value="Multidrug efflux transporter AcrB transmembrane domain"/>
    <property type="match status" value="1"/>
</dbReference>
<proteinExistence type="inferred from homology"/>
<comment type="caution">
    <text evidence="9">Lacks conserved residue(s) required for the propagation of feature annotation.</text>
</comment>
<name>A0ABV7KWZ0_9PROT</name>
<dbReference type="Gene3D" id="3.30.70.3400">
    <property type="match status" value="2"/>
</dbReference>
<dbReference type="Pfam" id="PF21760">
    <property type="entry name" value="SecD_1st"/>
    <property type="match status" value="1"/>
</dbReference>
<evidence type="ECO:0000259" key="11">
    <source>
        <dbReference type="Pfam" id="PF21760"/>
    </source>
</evidence>
<dbReference type="NCBIfam" id="TIGR01129">
    <property type="entry name" value="secD"/>
    <property type="match status" value="1"/>
</dbReference>
<evidence type="ECO:0000256" key="4">
    <source>
        <dbReference type="ARBA" id="ARBA00022692"/>
    </source>
</evidence>
<dbReference type="InterPro" id="IPR048634">
    <property type="entry name" value="SecD_SecF_C"/>
</dbReference>
<evidence type="ECO:0000256" key="8">
    <source>
        <dbReference type="ARBA" id="ARBA00023136"/>
    </source>
</evidence>
<evidence type="ECO:0000256" key="7">
    <source>
        <dbReference type="ARBA" id="ARBA00023010"/>
    </source>
</evidence>
<feature type="transmembrane region" description="Helical" evidence="9">
    <location>
        <begin position="426"/>
        <end position="447"/>
    </location>
</feature>
<evidence type="ECO:0000256" key="5">
    <source>
        <dbReference type="ARBA" id="ARBA00022927"/>
    </source>
</evidence>
<dbReference type="InterPro" id="IPR055344">
    <property type="entry name" value="SecD_SecF_C_bact"/>
</dbReference>
<dbReference type="PANTHER" id="PTHR30081">
    <property type="entry name" value="PROTEIN-EXPORT MEMBRANE PROTEIN SEC"/>
    <property type="match status" value="1"/>
</dbReference>
<dbReference type="SUPFAM" id="SSF82866">
    <property type="entry name" value="Multidrug efflux transporter AcrB transmembrane domain"/>
    <property type="match status" value="1"/>
</dbReference>
<evidence type="ECO:0000259" key="12">
    <source>
        <dbReference type="Pfam" id="PF22599"/>
    </source>
</evidence>
<keyword evidence="2 9" id="KW-0813">Transport</keyword>
<dbReference type="InterPro" id="IPR005791">
    <property type="entry name" value="SecD"/>
</dbReference>
<comment type="function">
    <text evidence="9">Part of the Sec protein translocase complex. Interacts with the SecYEG preprotein conducting channel. SecDF uses the proton motive force (PMF) to complete protein translocation after the ATP-dependent function of SecA.</text>
</comment>
<evidence type="ECO:0000256" key="9">
    <source>
        <dbReference type="HAMAP-Rule" id="MF_01463"/>
    </source>
</evidence>
<dbReference type="HAMAP" id="MF_01463_B">
    <property type="entry name" value="SecD_B"/>
    <property type="match status" value="1"/>
</dbReference>
<evidence type="ECO:0000256" key="1">
    <source>
        <dbReference type="ARBA" id="ARBA00004651"/>
    </source>
</evidence>
<keyword evidence="3 9" id="KW-1003">Cell membrane</keyword>
<evidence type="ECO:0000313" key="13">
    <source>
        <dbReference type="EMBL" id="MFC3226679.1"/>
    </source>
</evidence>
<dbReference type="Proteomes" id="UP001595528">
    <property type="component" value="Unassembled WGS sequence"/>
</dbReference>
<feature type="transmembrane region" description="Helical" evidence="9">
    <location>
        <begin position="499"/>
        <end position="522"/>
    </location>
</feature>
<reference evidence="14" key="1">
    <citation type="journal article" date="2019" name="Int. J. Syst. Evol. Microbiol.">
        <title>The Global Catalogue of Microorganisms (GCM) 10K type strain sequencing project: providing services to taxonomists for standard genome sequencing and annotation.</title>
        <authorList>
            <consortium name="The Broad Institute Genomics Platform"/>
            <consortium name="The Broad Institute Genome Sequencing Center for Infectious Disease"/>
            <person name="Wu L."/>
            <person name="Ma J."/>
        </authorList>
    </citation>
    <scope>NUCLEOTIDE SEQUENCE [LARGE SCALE GENOMIC DNA]</scope>
    <source>
        <strain evidence="14">KCTC 42964</strain>
    </source>
</reference>
<feature type="domain" description="SecDF P1 head subdomain" evidence="12">
    <location>
        <begin position="247"/>
        <end position="354"/>
    </location>
</feature>
<dbReference type="Pfam" id="PF07549">
    <property type="entry name" value="Sec_GG"/>
    <property type="match status" value="1"/>
</dbReference>
<feature type="transmembrane region" description="Helical" evidence="9">
    <location>
        <begin position="468"/>
        <end position="493"/>
    </location>
</feature>
<dbReference type="RefSeq" id="WP_379898767.1">
    <property type="nucleotide sequence ID" value="NZ_JBHRTR010000015.1"/>
</dbReference>
<protein>
    <recommendedName>
        <fullName evidence="9">Protein translocase subunit SecD</fullName>
    </recommendedName>
</protein>
<evidence type="ECO:0000256" key="2">
    <source>
        <dbReference type="ARBA" id="ARBA00022448"/>
    </source>
</evidence>
<dbReference type="PANTHER" id="PTHR30081:SF1">
    <property type="entry name" value="PROTEIN TRANSLOCASE SUBUNIT SECD"/>
    <property type="match status" value="1"/>
</dbReference>
<keyword evidence="4 9" id="KW-0812">Transmembrane</keyword>